<dbReference type="EC" id="3.4.16.4" evidence="3"/>
<proteinExistence type="inferred from homology"/>
<accession>A0A8B3FMM1</accession>
<dbReference type="NCBIfam" id="TIGR00666">
    <property type="entry name" value="PBP4"/>
    <property type="match status" value="1"/>
</dbReference>
<dbReference type="Pfam" id="PF02113">
    <property type="entry name" value="Peptidase_S13"/>
    <property type="match status" value="2"/>
</dbReference>
<comment type="caution">
    <text evidence="3">The sequence shown here is derived from an EMBL/GenBank/DDBJ whole genome shotgun (WGS) entry which is preliminary data.</text>
</comment>
<keyword evidence="3" id="KW-0645">Protease</keyword>
<dbReference type="PANTHER" id="PTHR30023:SF0">
    <property type="entry name" value="PENICILLIN-SENSITIVE CARBOXYPEPTIDASE A"/>
    <property type="match status" value="1"/>
</dbReference>
<dbReference type="RefSeq" id="WP_121588133.1">
    <property type="nucleotide sequence ID" value="NZ_RCIW01000008.1"/>
</dbReference>
<evidence type="ECO:0000313" key="4">
    <source>
        <dbReference type="Proteomes" id="UP000279336"/>
    </source>
</evidence>
<keyword evidence="2 3" id="KW-0378">Hydrolase</keyword>
<dbReference type="GO" id="GO:0000270">
    <property type="term" value="P:peptidoglycan metabolic process"/>
    <property type="evidence" value="ECO:0007669"/>
    <property type="project" value="TreeGrafter"/>
</dbReference>
<dbReference type="InterPro" id="IPR000667">
    <property type="entry name" value="Peptidase_S13"/>
</dbReference>
<dbReference type="GO" id="GO:0009002">
    <property type="term" value="F:serine-type D-Ala-D-Ala carboxypeptidase activity"/>
    <property type="evidence" value="ECO:0007669"/>
    <property type="project" value="UniProtKB-EC"/>
</dbReference>
<protein>
    <submittedName>
        <fullName evidence="3">D-alanyl-D-alanine carboxypeptidase/D-alanyl-D-alanine-endopeptidase</fullName>
        <ecNumber evidence="3">3.4.16.4</ecNumber>
    </submittedName>
</protein>
<keyword evidence="3" id="KW-0121">Carboxypeptidase</keyword>
<dbReference type="EMBL" id="RCIW01000008">
    <property type="protein sequence ID" value="RLP10200.1"/>
    <property type="molecule type" value="Genomic_DNA"/>
</dbReference>
<reference evidence="3 4" key="1">
    <citation type="submission" date="2018-10" db="EMBL/GenBank/DDBJ databases">
        <title>Propionibacterium australiense Genome Sequencing and Assembly.</title>
        <authorList>
            <person name="Bernier A.-M."/>
            <person name="Bernard K."/>
        </authorList>
    </citation>
    <scope>NUCLEOTIDE SEQUENCE [LARGE SCALE GENOMIC DNA]</scope>
    <source>
        <strain evidence="3 4">NML98A078</strain>
    </source>
</reference>
<evidence type="ECO:0000256" key="1">
    <source>
        <dbReference type="ARBA" id="ARBA00006096"/>
    </source>
</evidence>
<dbReference type="InterPro" id="IPR012338">
    <property type="entry name" value="Beta-lactam/transpept-like"/>
</dbReference>
<name>A0A8B3FMM1_9ACTN</name>
<dbReference type="Proteomes" id="UP000279336">
    <property type="component" value="Unassembled WGS sequence"/>
</dbReference>
<dbReference type="PRINTS" id="PR00922">
    <property type="entry name" value="DADACBPTASE3"/>
</dbReference>
<dbReference type="GO" id="GO:0006508">
    <property type="term" value="P:proteolysis"/>
    <property type="evidence" value="ECO:0007669"/>
    <property type="project" value="InterPro"/>
</dbReference>
<dbReference type="Gene3D" id="3.40.710.10">
    <property type="entry name" value="DD-peptidase/beta-lactamase superfamily"/>
    <property type="match status" value="2"/>
</dbReference>
<organism evidence="3 4">
    <name type="scientific">Propionibacterium australiense</name>
    <dbReference type="NCBI Taxonomy" id="119981"/>
    <lineage>
        <taxon>Bacteria</taxon>
        <taxon>Bacillati</taxon>
        <taxon>Actinomycetota</taxon>
        <taxon>Actinomycetes</taxon>
        <taxon>Propionibacteriales</taxon>
        <taxon>Propionibacteriaceae</taxon>
        <taxon>Propionibacterium</taxon>
    </lineage>
</organism>
<dbReference type="AlphaFoldDB" id="A0A8B3FMM1"/>
<comment type="similarity">
    <text evidence="1">Belongs to the peptidase S13 family.</text>
</comment>
<evidence type="ECO:0000313" key="3">
    <source>
        <dbReference type="EMBL" id="RLP10200.1"/>
    </source>
</evidence>
<dbReference type="SUPFAM" id="SSF56601">
    <property type="entry name" value="beta-lactamase/transpeptidase-like"/>
    <property type="match status" value="1"/>
</dbReference>
<evidence type="ECO:0000256" key="2">
    <source>
        <dbReference type="ARBA" id="ARBA00022801"/>
    </source>
</evidence>
<gene>
    <name evidence="3" type="primary">dacB</name>
    <name evidence="3" type="ORF">D7U36_06430</name>
</gene>
<dbReference type="PANTHER" id="PTHR30023">
    <property type="entry name" value="D-ALANYL-D-ALANINE CARBOXYPEPTIDASE"/>
    <property type="match status" value="1"/>
</dbReference>
<dbReference type="OrthoDB" id="56883at2"/>
<sequence>MNSRRKQSGRRWRILAGVLAVVLAGAGLALRFAAGPAGLLVEGGAATVSPGLYGATDDGTGAIDPATGPGQYLALSADRTSQALTAAGLDQSWSVSVRDLSSGDEVFDQNGSQAIIPASNMKLMTTMSLLDAAGAGTTYRTRVVAESDGSYTLVGGGDPLLASTESAYQYEDPGPATSAELAEQTARALTGSSVTSITLNYDESLFSGPTRHPDWAEGDMEYVNDISALTIDQGDDSGDSAAAAARVFAEQLTAAGISLAGDPAPRTAGQDADTIAEVESLPLGRLAQICLRHSDNSMAETLLRHLAISAGQPATFDGGVAALEQRMRALGVWSDADALHDGSGLSERNRLTADTLSRIVVVAAGSDDMRIGLAGMPVAAATGSLQTRYLDSASSAGAGLVRAKTGTLDVASTLTGYTPTADGSIAVFTIVINGAGTEARPHLDALAAALAACRCAA</sequence>